<evidence type="ECO:0008006" key="3">
    <source>
        <dbReference type="Google" id="ProtNLM"/>
    </source>
</evidence>
<dbReference type="AlphaFoldDB" id="A0A0R2Q8J1"/>
<reference evidence="1 2" key="1">
    <citation type="submission" date="2015-10" db="EMBL/GenBank/DDBJ databases">
        <title>Metagenome-Assembled Genomes uncover a global brackish microbiome.</title>
        <authorList>
            <person name="Hugerth L.W."/>
            <person name="Larsson J."/>
            <person name="Alneberg J."/>
            <person name="Lindh M.V."/>
            <person name="Legrand C."/>
            <person name="Pinhassi J."/>
            <person name="Andersson A.F."/>
        </authorList>
    </citation>
    <scope>NUCLEOTIDE SEQUENCE [LARGE SCALE GENOMIC DNA]</scope>
    <source>
        <strain evidence="1">BACL6 MAG-120924-bin43</strain>
    </source>
</reference>
<dbReference type="EMBL" id="LIBJ01000254">
    <property type="protein sequence ID" value="KRO46664.1"/>
    <property type="molecule type" value="Genomic_DNA"/>
</dbReference>
<gene>
    <name evidence="1" type="ORF">ABR75_07180</name>
</gene>
<comment type="caution">
    <text evidence="1">The sequence shown here is derived from an EMBL/GenBank/DDBJ whole genome shotgun (WGS) entry which is preliminary data.</text>
</comment>
<dbReference type="InterPro" id="IPR029021">
    <property type="entry name" value="Prot-tyrosine_phosphatase-like"/>
</dbReference>
<sequence>MPPKLRGKWALGITPRNLTWIIKDKLAICERPGGYGINHRRVRRQEEIIWLRENDFGCVISIIGAPHNLHNYDELNLTYRHRPLVNSDEIDPWLRVFYKDIRELIDSGTKIMIHCEEVSDKLVGLMGGYIRWSGLVDDTSQAIILTERIGGRQLDTESRELILRVHELR</sequence>
<proteinExistence type="predicted"/>
<dbReference type="Proteomes" id="UP000051017">
    <property type="component" value="Unassembled WGS sequence"/>
</dbReference>
<protein>
    <recommendedName>
        <fullName evidence="3">Tyrosine specific protein phosphatases domain-containing protein</fullName>
    </recommendedName>
</protein>
<name>A0A0R2Q8J1_9ACTN</name>
<evidence type="ECO:0000313" key="1">
    <source>
        <dbReference type="EMBL" id="KRO46664.1"/>
    </source>
</evidence>
<evidence type="ECO:0000313" key="2">
    <source>
        <dbReference type="Proteomes" id="UP000051017"/>
    </source>
</evidence>
<organism evidence="1 2">
    <name type="scientific">Acidimicrobiia bacterium BACL6 MAG-120924-bin43</name>
    <dbReference type="NCBI Taxonomy" id="1655583"/>
    <lineage>
        <taxon>Bacteria</taxon>
        <taxon>Bacillati</taxon>
        <taxon>Actinomycetota</taxon>
        <taxon>Acidimicrobiia</taxon>
        <taxon>acIV cluster</taxon>
    </lineage>
</organism>
<accession>A0A0R2Q8J1</accession>
<dbReference type="Gene3D" id="3.90.190.10">
    <property type="entry name" value="Protein tyrosine phosphatase superfamily"/>
    <property type="match status" value="1"/>
</dbReference>